<evidence type="ECO:0000313" key="1">
    <source>
        <dbReference type="EMBL" id="PIK57182.1"/>
    </source>
</evidence>
<protein>
    <submittedName>
        <fullName evidence="1">Uncharacterized protein</fullName>
    </submittedName>
</protein>
<proteinExistence type="predicted"/>
<sequence length="208" mass="24111">MSMVTFTLCVWDFSRHLVVLFVLDVMLVVFASPVKRSANICHLTVYTIRQLEIMSSNLDYDMREAGRIQSANGINGLETIRDHLPFLRSDITSANEALWITRFSNICKTLKAAFHRVREQEGEISRLSEMTSFQYPVSNIQKKLQSLTSRIRIWMQYKQISDTTLDTEVTYTTPCDVTCMSQRNLYVVNLLKTFVYASLEQEERLCNL</sequence>
<evidence type="ECO:0000313" key="2">
    <source>
        <dbReference type="Proteomes" id="UP000230750"/>
    </source>
</evidence>
<gene>
    <name evidence="1" type="ORF">BSL78_05881</name>
</gene>
<accession>A0A2G8LAA6</accession>
<name>A0A2G8LAA6_STIJA</name>
<organism evidence="1 2">
    <name type="scientific">Stichopus japonicus</name>
    <name type="common">Sea cucumber</name>
    <dbReference type="NCBI Taxonomy" id="307972"/>
    <lineage>
        <taxon>Eukaryota</taxon>
        <taxon>Metazoa</taxon>
        <taxon>Echinodermata</taxon>
        <taxon>Eleutherozoa</taxon>
        <taxon>Echinozoa</taxon>
        <taxon>Holothuroidea</taxon>
        <taxon>Aspidochirotacea</taxon>
        <taxon>Aspidochirotida</taxon>
        <taxon>Stichopodidae</taxon>
        <taxon>Apostichopus</taxon>
    </lineage>
</organism>
<reference evidence="1 2" key="1">
    <citation type="journal article" date="2017" name="PLoS Biol.">
        <title>The sea cucumber genome provides insights into morphological evolution and visceral regeneration.</title>
        <authorList>
            <person name="Zhang X."/>
            <person name="Sun L."/>
            <person name="Yuan J."/>
            <person name="Sun Y."/>
            <person name="Gao Y."/>
            <person name="Zhang L."/>
            <person name="Li S."/>
            <person name="Dai H."/>
            <person name="Hamel J.F."/>
            <person name="Liu C."/>
            <person name="Yu Y."/>
            <person name="Liu S."/>
            <person name="Lin W."/>
            <person name="Guo K."/>
            <person name="Jin S."/>
            <person name="Xu P."/>
            <person name="Storey K.B."/>
            <person name="Huan P."/>
            <person name="Zhang T."/>
            <person name="Zhou Y."/>
            <person name="Zhang J."/>
            <person name="Lin C."/>
            <person name="Li X."/>
            <person name="Xing L."/>
            <person name="Huo D."/>
            <person name="Sun M."/>
            <person name="Wang L."/>
            <person name="Mercier A."/>
            <person name="Li F."/>
            <person name="Yang H."/>
            <person name="Xiang J."/>
        </authorList>
    </citation>
    <scope>NUCLEOTIDE SEQUENCE [LARGE SCALE GENOMIC DNA]</scope>
    <source>
        <strain evidence="1">Shaxun</strain>
        <tissue evidence="1">Muscle</tissue>
    </source>
</reference>
<comment type="caution">
    <text evidence="1">The sequence shown here is derived from an EMBL/GenBank/DDBJ whole genome shotgun (WGS) entry which is preliminary data.</text>
</comment>
<dbReference type="AlphaFoldDB" id="A0A2G8LAA6"/>
<dbReference type="EMBL" id="MRZV01000150">
    <property type="protein sequence ID" value="PIK57182.1"/>
    <property type="molecule type" value="Genomic_DNA"/>
</dbReference>
<dbReference type="Proteomes" id="UP000230750">
    <property type="component" value="Unassembled WGS sequence"/>
</dbReference>
<keyword evidence="2" id="KW-1185">Reference proteome</keyword>